<name>A0A1F6DCC8_9BACT</name>
<reference evidence="1 2" key="1">
    <citation type="journal article" date="2016" name="Nat. Commun.">
        <title>Thousands of microbial genomes shed light on interconnected biogeochemical processes in an aquifer system.</title>
        <authorList>
            <person name="Anantharaman K."/>
            <person name="Brown C.T."/>
            <person name="Hug L.A."/>
            <person name="Sharon I."/>
            <person name="Castelle C.J."/>
            <person name="Probst A.J."/>
            <person name="Thomas B.C."/>
            <person name="Singh A."/>
            <person name="Wilkins M.J."/>
            <person name="Karaoz U."/>
            <person name="Brodie E.L."/>
            <person name="Williams K.H."/>
            <person name="Hubbard S.S."/>
            <person name="Banfield J.F."/>
        </authorList>
    </citation>
    <scope>NUCLEOTIDE SEQUENCE [LARGE SCALE GENOMIC DNA]</scope>
</reference>
<sequence>MLLVFYGGDTETARAKMREHLAQDTRQPQWIIATEWYPGRSLEVANTMPLFGGVHLYVLDTPSNDDAYDAEVYASLEAFAQSPHTFVLVEGSLLVGKVKKLQSHAQEIFEFRSAEKKSTFNTFALADALAARDKRSLWVKLHEALRAGESAEAIIGVLWWQLKALALAARTKNAAEADMKDFPYQKAKRALAKFKDGDIEHFMRTLSAVLHEGHGGKRNINDALETWVLSI</sequence>
<evidence type="ECO:0008006" key="3">
    <source>
        <dbReference type="Google" id="ProtNLM"/>
    </source>
</evidence>
<dbReference type="Gene3D" id="1.20.272.10">
    <property type="match status" value="1"/>
</dbReference>
<protein>
    <recommendedName>
        <fullName evidence="3">DNA polymerase III delta N-terminal domain-containing protein</fullName>
    </recommendedName>
</protein>
<evidence type="ECO:0000313" key="1">
    <source>
        <dbReference type="EMBL" id="OGG59084.1"/>
    </source>
</evidence>
<gene>
    <name evidence="1" type="ORF">A3C89_01595</name>
</gene>
<dbReference type="GO" id="GO:0006260">
    <property type="term" value="P:DNA replication"/>
    <property type="evidence" value="ECO:0007669"/>
    <property type="project" value="InterPro"/>
</dbReference>
<dbReference type="GO" id="GO:0003677">
    <property type="term" value="F:DNA binding"/>
    <property type="evidence" value="ECO:0007669"/>
    <property type="project" value="InterPro"/>
</dbReference>
<dbReference type="InterPro" id="IPR008921">
    <property type="entry name" value="DNA_pol3_clamp-load_cplx_C"/>
</dbReference>
<dbReference type="STRING" id="1798492.A3C89_01595"/>
<evidence type="ECO:0000313" key="2">
    <source>
        <dbReference type="Proteomes" id="UP000178794"/>
    </source>
</evidence>
<dbReference type="AlphaFoldDB" id="A0A1F6DCC8"/>
<accession>A0A1F6DCC8</accession>
<dbReference type="Proteomes" id="UP000178794">
    <property type="component" value="Unassembled WGS sequence"/>
</dbReference>
<comment type="caution">
    <text evidence="1">The sequence shown here is derived from an EMBL/GenBank/DDBJ whole genome shotgun (WGS) entry which is preliminary data.</text>
</comment>
<organism evidence="1 2">
    <name type="scientific">Candidatus Kaiserbacteria bacterium RIFCSPHIGHO2_02_FULL_50_50</name>
    <dbReference type="NCBI Taxonomy" id="1798492"/>
    <lineage>
        <taxon>Bacteria</taxon>
        <taxon>Candidatus Kaiseribacteriota</taxon>
    </lineage>
</organism>
<proteinExistence type="predicted"/>
<dbReference type="EMBL" id="MFLF01000020">
    <property type="protein sequence ID" value="OGG59084.1"/>
    <property type="molecule type" value="Genomic_DNA"/>
</dbReference>
<dbReference type="SUPFAM" id="SSF48019">
    <property type="entry name" value="post-AAA+ oligomerization domain-like"/>
    <property type="match status" value="1"/>
</dbReference>